<dbReference type="RefSeq" id="WP_252819775.1">
    <property type="nucleotide sequence ID" value="NZ_JAMXQS010000006.1"/>
</dbReference>
<evidence type="ECO:0000313" key="3">
    <source>
        <dbReference type="Proteomes" id="UP001205906"/>
    </source>
</evidence>
<reference evidence="2 3" key="1">
    <citation type="submission" date="2022-06" db="EMBL/GenBank/DDBJ databases">
        <title>Mesorhizobium sp. strain RP14 Genome sequencing and assembly.</title>
        <authorList>
            <person name="Kim I."/>
        </authorList>
    </citation>
    <scope>NUCLEOTIDE SEQUENCE [LARGE SCALE GENOMIC DNA]</scope>
    <source>
        <strain evidence="3">RP14(2022)</strain>
    </source>
</reference>
<feature type="domain" description="DUF6894" evidence="1">
    <location>
        <begin position="3"/>
        <end position="71"/>
    </location>
</feature>
<name>A0ABT1C7L2_9HYPH</name>
<dbReference type="InterPro" id="IPR054189">
    <property type="entry name" value="DUF6894"/>
</dbReference>
<proteinExistence type="predicted"/>
<gene>
    <name evidence="2" type="ORF">NGM99_13645</name>
</gene>
<dbReference type="EMBL" id="JAMXQS010000006">
    <property type="protein sequence ID" value="MCO6050822.1"/>
    <property type="molecule type" value="Genomic_DNA"/>
</dbReference>
<comment type="caution">
    <text evidence="2">The sequence shown here is derived from an EMBL/GenBank/DDBJ whole genome shotgun (WGS) entry which is preliminary data.</text>
</comment>
<dbReference type="Pfam" id="PF21834">
    <property type="entry name" value="DUF6894"/>
    <property type="match status" value="1"/>
</dbReference>
<dbReference type="Proteomes" id="UP001205906">
    <property type="component" value="Unassembled WGS sequence"/>
</dbReference>
<accession>A0ABT1C7L2</accession>
<sequence>MQRYFFHVMDGRAVVDAIGIELPDLWAVRLHAIKLASTVLADLETGLLLGQPWQMTVADENSNTVFSLTFSANTHGT</sequence>
<keyword evidence="3" id="KW-1185">Reference proteome</keyword>
<organism evidence="2 3">
    <name type="scientific">Mesorhizobium liriopis</name>
    <dbReference type="NCBI Taxonomy" id="2953882"/>
    <lineage>
        <taxon>Bacteria</taxon>
        <taxon>Pseudomonadati</taxon>
        <taxon>Pseudomonadota</taxon>
        <taxon>Alphaproteobacteria</taxon>
        <taxon>Hyphomicrobiales</taxon>
        <taxon>Phyllobacteriaceae</taxon>
        <taxon>Mesorhizobium</taxon>
    </lineage>
</organism>
<evidence type="ECO:0000313" key="2">
    <source>
        <dbReference type="EMBL" id="MCO6050822.1"/>
    </source>
</evidence>
<protein>
    <recommendedName>
        <fullName evidence="1">DUF6894 domain-containing protein</fullName>
    </recommendedName>
</protein>
<evidence type="ECO:0000259" key="1">
    <source>
        <dbReference type="Pfam" id="PF21834"/>
    </source>
</evidence>